<dbReference type="EMBL" id="FNQH01000005">
    <property type="protein sequence ID" value="SEA74893.1"/>
    <property type="molecule type" value="Genomic_DNA"/>
</dbReference>
<dbReference type="CDD" id="cd00118">
    <property type="entry name" value="LysM"/>
    <property type="match status" value="1"/>
</dbReference>
<comment type="caution">
    <text evidence="2">The sequence shown here is derived from an EMBL/GenBank/DDBJ whole genome shotgun (WGS) entry which is preliminary data.</text>
</comment>
<name>A0AB38A277_9LACT</name>
<dbReference type="SUPFAM" id="SSF54106">
    <property type="entry name" value="LysM domain"/>
    <property type="match status" value="1"/>
</dbReference>
<dbReference type="InterPro" id="IPR018392">
    <property type="entry name" value="LysM"/>
</dbReference>
<dbReference type="Proteomes" id="UP000199042">
    <property type="component" value="Unassembled WGS sequence"/>
</dbReference>
<keyword evidence="3" id="KW-1185">Reference proteome</keyword>
<dbReference type="Gene3D" id="3.10.350.10">
    <property type="entry name" value="LysM domain"/>
    <property type="match status" value="1"/>
</dbReference>
<dbReference type="PANTHER" id="PTHR33734:SF22">
    <property type="entry name" value="MEMBRANE-BOUND LYTIC MUREIN TRANSGLYCOSYLASE D"/>
    <property type="match status" value="1"/>
</dbReference>
<protein>
    <submittedName>
        <fullName evidence="2">LysM domain-containing protein</fullName>
    </submittedName>
</protein>
<feature type="domain" description="LysM" evidence="1">
    <location>
        <begin position="43"/>
        <end position="87"/>
    </location>
</feature>
<dbReference type="InterPro" id="IPR036779">
    <property type="entry name" value="LysM_dom_sf"/>
</dbReference>
<proteinExistence type="predicted"/>
<evidence type="ECO:0000313" key="2">
    <source>
        <dbReference type="EMBL" id="SEA74893.1"/>
    </source>
</evidence>
<organism evidence="2 3">
    <name type="scientific">Trichococcus collinsii</name>
    <dbReference type="NCBI Taxonomy" id="157076"/>
    <lineage>
        <taxon>Bacteria</taxon>
        <taxon>Bacillati</taxon>
        <taxon>Bacillota</taxon>
        <taxon>Bacilli</taxon>
        <taxon>Lactobacillales</taxon>
        <taxon>Carnobacteriaceae</taxon>
        <taxon>Trichococcus</taxon>
    </lineage>
</organism>
<dbReference type="GO" id="GO:0008932">
    <property type="term" value="F:lytic endotransglycosylase activity"/>
    <property type="evidence" value="ECO:0007669"/>
    <property type="project" value="TreeGrafter"/>
</dbReference>
<dbReference type="AlphaFoldDB" id="A0AB38A277"/>
<gene>
    <name evidence="2" type="ORF">SAMN04488525_10562</name>
</gene>
<dbReference type="PANTHER" id="PTHR33734">
    <property type="entry name" value="LYSM DOMAIN-CONTAINING GPI-ANCHORED PROTEIN 2"/>
    <property type="match status" value="1"/>
</dbReference>
<accession>A0AB38A277</accession>
<sequence length="96" mass="10746">MRGCLQWMRRWVVSAFFSVLLLFDMLSPNIVAVESQNAAQENVIYTVKAGDTLYRVALEYGVTVRQLVAANDIVQPRLIRIGQKNVIPKASAAVHD</sequence>
<evidence type="ECO:0000259" key="1">
    <source>
        <dbReference type="PROSITE" id="PS51782"/>
    </source>
</evidence>
<dbReference type="RefSeq" id="WP_256327906.1">
    <property type="nucleotide sequence ID" value="NZ_FNQH01000005.1"/>
</dbReference>
<reference evidence="2 3" key="1">
    <citation type="submission" date="2016-10" db="EMBL/GenBank/DDBJ databases">
        <authorList>
            <person name="Varghese N."/>
            <person name="Submissions S."/>
        </authorList>
    </citation>
    <scope>NUCLEOTIDE SEQUENCE [LARGE SCALE GENOMIC DNA]</scope>
    <source>
        <strain evidence="2 3">DSM 14526</strain>
    </source>
</reference>
<dbReference type="PROSITE" id="PS51782">
    <property type="entry name" value="LYSM"/>
    <property type="match status" value="1"/>
</dbReference>
<evidence type="ECO:0000313" key="3">
    <source>
        <dbReference type="Proteomes" id="UP000199042"/>
    </source>
</evidence>
<dbReference type="SMART" id="SM00257">
    <property type="entry name" value="LysM"/>
    <property type="match status" value="1"/>
</dbReference>
<dbReference type="Pfam" id="PF01476">
    <property type="entry name" value="LysM"/>
    <property type="match status" value="1"/>
</dbReference>